<keyword evidence="1" id="KW-0472">Membrane</keyword>
<reference evidence="2 3" key="1">
    <citation type="submission" date="2020-08" db="EMBL/GenBank/DDBJ databases">
        <title>Genome sequence of Diaphorobacter ruginosibacter DSM 27467T.</title>
        <authorList>
            <person name="Hyun D.-W."/>
            <person name="Bae J.-W."/>
        </authorList>
    </citation>
    <scope>NUCLEOTIDE SEQUENCE [LARGE SCALE GENOMIC DNA]</scope>
    <source>
        <strain evidence="2 3">DSM 27467</strain>
    </source>
</reference>
<sequence length="46" mass="5116">MARLPIWMQKVARSHSARFLLLWLVGVAGMALLALPFHLLVMAAKS</sequence>
<evidence type="ECO:0000256" key="1">
    <source>
        <dbReference type="SAM" id="Phobius"/>
    </source>
</evidence>
<evidence type="ECO:0000313" key="3">
    <source>
        <dbReference type="Proteomes" id="UP000515811"/>
    </source>
</evidence>
<name>A0A7G9RT94_9BURK</name>
<accession>A0A7G9RT94</accession>
<dbReference type="RefSeq" id="WP_187599514.1">
    <property type="nucleotide sequence ID" value="NZ_CP060714.1"/>
</dbReference>
<keyword evidence="3" id="KW-1185">Reference proteome</keyword>
<feature type="transmembrane region" description="Helical" evidence="1">
    <location>
        <begin position="20"/>
        <end position="44"/>
    </location>
</feature>
<dbReference type="EMBL" id="CP060714">
    <property type="protein sequence ID" value="QNN58819.1"/>
    <property type="molecule type" value="Genomic_DNA"/>
</dbReference>
<keyword evidence="1" id="KW-1133">Transmembrane helix</keyword>
<dbReference type="KEGG" id="drg:H9K76_08430"/>
<protein>
    <submittedName>
        <fullName evidence="2">Uncharacterized protein</fullName>
    </submittedName>
</protein>
<keyword evidence="1" id="KW-0812">Transmembrane</keyword>
<evidence type="ECO:0000313" key="2">
    <source>
        <dbReference type="EMBL" id="QNN58819.1"/>
    </source>
</evidence>
<gene>
    <name evidence="2" type="ORF">H9K76_08430</name>
</gene>
<organism evidence="2 3">
    <name type="scientific">Diaphorobacter ruginosibacter</name>
    <dbReference type="NCBI Taxonomy" id="1715720"/>
    <lineage>
        <taxon>Bacteria</taxon>
        <taxon>Pseudomonadati</taxon>
        <taxon>Pseudomonadota</taxon>
        <taxon>Betaproteobacteria</taxon>
        <taxon>Burkholderiales</taxon>
        <taxon>Comamonadaceae</taxon>
        <taxon>Diaphorobacter</taxon>
    </lineage>
</organism>
<dbReference type="Proteomes" id="UP000515811">
    <property type="component" value="Chromosome"/>
</dbReference>
<proteinExistence type="predicted"/>
<dbReference type="AlphaFoldDB" id="A0A7G9RT94"/>